<dbReference type="SMART" id="SM00360">
    <property type="entry name" value="RRM"/>
    <property type="match status" value="2"/>
</dbReference>
<dbReference type="VEuPathDB" id="CryptoDB:ChTU502y2012_302g0175"/>
<dbReference type="Proteomes" id="UP000199752">
    <property type="component" value="Chromosome 1"/>
</dbReference>
<reference evidence="5 6" key="1">
    <citation type="submission" date="2014-11" db="EMBL/GenBank/DDBJ databases">
        <title>Comparative genomic analysis of Cryptosporidium hominis reveals occurrence of genetic recombination in virulent subtypes.</title>
        <authorList>
            <person name="Guo Y."/>
            <person name="Tang K."/>
            <person name="Frace M."/>
            <person name="Li N."/>
            <person name="Roellig D.M."/>
            <person name="Sammons S."/>
            <person name="Knipe K."/>
            <person name="Rowe L."/>
            <person name="Feng Y."/>
            <person name="Xiao L."/>
        </authorList>
    </citation>
    <scope>NUCLEOTIDE SEQUENCE [LARGE SCALE GENOMIC DNA]</scope>
    <source>
        <strain evidence="5">30976</strain>
    </source>
</reference>
<dbReference type="CDD" id="cd12254">
    <property type="entry name" value="RRM_hnRNPH_ESRPs_RBM12_like"/>
    <property type="match status" value="2"/>
</dbReference>
<dbReference type="SUPFAM" id="SSF54928">
    <property type="entry name" value="RNA-binding domain, RBD"/>
    <property type="match status" value="2"/>
</dbReference>
<dbReference type="GO" id="GO:0003723">
    <property type="term" value="F:RNA binding"/>
    <property type="evidence" value="ECO:0007669"/>
    <property type="project" value="UniProtKB-KW"/>
</dbReference>
<evidence type="ECO:0000256" key="1">
    <source>
        <dbReference type="ARBA" id="ARBA00022737"/>
    </source>
</evidence>
<accession>A0A0S4T9Z3</accession>
<keyword evidence="6" id="KW-1185">Reference proteome</keyword>
<evidence type="ECO:0000259" key="3">
    <source>
        <dbReference type="SMART" id="SM00360"/>
    </source>
</evidence>
<protein>
    <submittedName>
        <fullName evidence="5">RNA recognition motif domain containing protein</fullName>
    </submittedName>
</protein>
<dbReference type="InterPro" id="IPR035979">
    <property type="entry name" value="RBD_domain_sf"/>
</dbReference>
<feature type="domain" description="RRM" evidence="3">
    <location>
        <begin position="317"/>
        <end position="391"/>
    </location>
</feature>
<dbReference type="VEuPathDB" id="CryptoDB:GY17_00001032"/>
<evidence type="ECO:0000313" key="6">
    <source>
        <dbReference type="Proteomes" id="UP001429100"/>
    </source>
</evidence>
<proteinExistence type="predicted"/>
<dbReference type="InterPro" id="IPR012677">
    <property type="entry name" value="Nucleotide-bd_a/b_plait_sf"/>
</dbReference>
<name>A0A0S4T9Z3_CRYHO</name>
<keyword evidence="1" id="KW-0677">Repeat</keyword>
<dbReference type="InterPro" id="IPR050666">
    <property type="entry name" value="ESRP"/>
</dbReference>
<evidence type="ECO:0000313" key="4">
    <source>
        <dbReference type="EMBL" id="CUV03976.1"/>
    </source>
</evidence>
<dbReference type="Proteomes" id="UP001429100">
    <property type="component" value="Unassembled WGS sequence"/>
</dbReference>
<dbReference type="OrthoDB" id="431068at2759"/>
<dbReference type="VEuPathDB" id="CryptoDB:CHUDEA1_350"/>
<reference evidence="4" key="2">
    <citation type="submission" date="2015-08" db="EMBL/GenBank/DDBJ databases">
        <authorList>
            <person name="Babu N.S."/>
            <person name="Beckwith C.J."/>
            <person name="Beseler K.G."/>
            <person name="Brison A."/>
            <person name="Carone J.V."/>
            <person name="Caskin T.P."/>
            <person name="Diamond M."/>
            <person name="Durham M.E."/>
            <person name="Foxe J.M."/>
            <person name="Go M."/>
            <person name="Henderson B.A."/>
            <person name="Jones I.B."/>
            <person name="McGettigan J.A."/>
            <person name="Micheletti S.J."/>
            <person name="Nasrallah M.E."/>
            <person name="Ortiz D."/>
            <person name="Piller C.R."/>
            <person name="Privatt S.R."/>
            <person name="Schneider S.L."/>
            <person name="Sharp S."/>
            <person name="Smith T.C."/>
            <person name="Stanton J.D."/>
            <person name="Ullery H.E."/>
            <person name="Wilson R.J."/>
            <person name="Serrano M.G."/>
            <person name="Buck G."/>
            <person name="Lee V."/>
            <person name="Wang Y."/>
            <person name="Carvalho R."/>
            <person name="Voegtly L."/>
            <person name="Shi R."/>
            <person name="Duckworth R."/>
            <person name="Johnson A."/>
            <person name="Loviza R."/>
            <person name="Walstead R."/>
            <person name="Shah Z."/>
            <person name="Kiflezghi M."/>
            <person name="Wade K."/>
            <person name="Ball S.L."/>
            <person name="Bradley K.W."/>
            <person name="Asai D.J."/>
            <person name="Bowman C.A."/>
            <person name="Russell D.A."/>
            <person name="Pope W.H."/>
            <person name="Jacobs-Sera D."/>
            <person name="Hendrix R.W."/>
            <person name="Hatfull G.F."/>
        </authorList>
    </citation>
    <scope>NUCLEOTIDE SEQUENCE [LARGE SCALE GENOMIC DNA]</scope>
</reference>
<sequence length="569" mass="64624">MDNLWSNPNVNNKHCQLLFIECELWRLHPAEKYQVPIVNGNVGSNQQSLCFEPSFLDASSLFNISNVSHFEDSKYLVEVTLLSVNSSDDLENSTGYTALISSEFLSPQTLSYSRDCIDVKGFSERIEKQGILDMERIHRLMSYFLSCCQNKDCNCNLNNLNNKSCIITWDPVKTKLLLNLDLFNNNLASSNSTISVNHSCPNNIWNKLNSIIGLGGLIKSFLPEFWPAYEPSSSLELFSILKNIAFSFNISIEDLFVSPFNSDNITSIRDLSLICKCMARIYLILLKKGIINAHQERVNVSEYKDSPHLENSLVRPVVRLRGLPWKAAVLDIIAFFNPICRISSYDIAISYNKDGRMTGEAYVLLPSIKAYELSLTLLHGKRMGKRWIEVLPSSTKEFLICLQITSLKKQNQNPSIFNDNKIIDRYYNRSVLRLRGLPWSTTEIEIVQFFISGGIYGLNVSDVFLGITENQRASGEAWIILPHKCDAFDAQRILNRRVIGKRYIEVFISSFQELTTARSTYSLKQSSVDFFHALSSTSSNNSTCSTVSNRQRINARTFTSLGSNPFLRK</sequence>
<dbReference type="VEuPathDB" id="CryptoDB:Chro.10045"/>
<dbReference type="InterPro" id="IPR000504">
    <property type="entry name" value="RRM_dom"/>
</dbReference>
<dbReference type="EMBL" id="LN877947">
    <property type="protein sequence ID" value="CUV03976.1"/>
    <property type="molecule type" value="Genomic_DNA"/>
</dbReference>
<dbReference type="EMBL" id="JTAI01000044">
    <property type="protein sequence ID" value="PPS97295.1"/>
    <property type="molecule type" value="Genomic_DNA"/>
</dbReference>
<reference evidence="5 6" key="3">
    <citation type="submission" date="2017-10" db="EMBL/GenBank/DDBJ databases">
        <title>Consistent, comparative and evidence-based genome annotation and re-annotation for the closely-related species, Cryptosporidium parvum, C. hominis and C. tyzzeri.</title>
        <authorList>
            <person name="Baptista R.P."/>
            <person name="Li Y."/>
            <person name="Sateriale A."/>
            <person name="Striepen B."/>
            <person name="Kissinger J.C."/>
        </authorList>
    </citation>
    <scope>NUCLEOTIDE SEQUENCE [LARGE SCALE GENOMIC DNA]</scope>
    <source>
        <strain evidence="5">30976</strain>
    </source>
</reference>
<feature type="domain" description="RRM" evidence="3">
    <location>
        <begin position="431"/>
        <end position="507"/>
    </location>
</feature>
<keyword evidence="2" id="KW-0694">RNA-binding</keyword>
<organism evidence="4">
    <name type="scientific">Cryptosporidium hominis</name>
    <dbReference type="NCBI Taxonomy" id="237895"/>
    <lineage>
        <taxon>Eukaryota</taxon>
        <taxon>Sar</taxon>
        <taxon>Alveolata</taxon>
        <taxon>Apicomplexa</taxon>
        <taxon>Conoidasida</taxon>
        <taxon>Coccidia</taxon>
        <taxon>Eucoccidiorida</taxon>
        <taxon>Eimeriorina</taxon>
        <taxon>Cryptosporidiidae</taxon>
        <taxon>Cryptosporidium</taxon>
    </lineage>
</organism>
<dbReference type="PANTHER" id="PTHR13976">
    <property type="entry name" value="HETEROGENEOUS NUCLEAR RIBONUCLEOPROTEIN-RELATED"/>
    <property type="match status" value="1"/>
</dbReference>
<dbReference type="AlphaFoldDB" id="A0A0S4T9Z3"/>
<gene>
    <name evidence="4" type="ORF">CHUDEA1_350</name>
    <name evidence="5" type="ORF">GY17_00001032</name>
</gene>
<evidence type="ECO:0000256" key="2">
    <source>
        <dbReference type="ARBA" id="ARBA00022884"/>
    </source>
</evidence>
<dbReference type="Gene3D" id="3.30.70.330">
    <property type="match status" value="2"/>
</dbReference>
<evidence type="ECO:0000313" key="5">
    <source>
        <dbReference type="EMBL" id="PPS97295.1"/>
    </source>
</evidence>